<dbReference type="GO" id="GO:0005634">
    <property type="term" value="C:nucleus"/>
    <property type="evidence" value="ECO:0000318"/>
    <property type="project" value="GO_Central"/>
</dbReference>
<feature type="compositionally biased region" description="Low complexity" evidence="1">
    <location>
        <begin position="515"/>
        <end position="531"/>
    </location>
</feature>
<dbReference type="InterPro" id="IPR010770">
    <property type="entry name" value="Ecd"/>
</dbReference>
<dbReference type="PANTHER" id="PTHR13060">
    <property type="entry name" value="SGT1 PROTEIN HSGT1 SUPPRESSOR OF GCR2"/>
    <property type="match status" value="1"/>
</dbReference>
<dbReference type="AlphaFoldDB" id="F0Z7R3"/>
<dbReference type="Proteomes" id="UP000001064">
    <property type="component" value="Unassembled WGS sequence"/>
</dbReference>
<dbReference type="PANTHER" id="PTHR13060:SF0">
    <property type="entry name" value="PROTEIN ECDYSONELESS HOMOLOG"/>
    <property type="match status" value="1"/>
</dbReference>
<feature type="compositionally biased region" description="Acidic residues" evidence="1">
    <location>
        <begin position="590"/>
        <end position="620"/>
    </location>
</feature>
<dbReference type="FunCoup" id="F0Z7R3">
    <property type="interactions" value="66"/>
</dbReference>
<dbReference type="RefSeq" id="XP_003283455.1">
    <property type="nucleotide sequence ID" value="XM_003283407.1"/>
</dbReference>
<feature type="region of interest" description="Disordered" evidence="1">
    <location>
        <begin position="588"/>
        <end position="650"/>
    </location>
</feature>
<keyword evidence="3" id="KW-1185">Reference proteome</keyword>
<evidence type="ECO:0000313" key="2">
    <source>
        <dbReference type="EMBL" id="EGC39952.1"/>
    </source>
</evidence>
<sequence>MSNKFNFFGNTQNYEDDDLLKQETYQKNQDINFVKCKIYNINNNDNNELNEIKIFTNHLIKEYIWQKEPFNLKLINKNNNNNNNNKSLSYYYSKIKFDESIDDEWFIVYILIEISKKFKNLIISVKDNDGEFLLIETSKTLPKWVKPTNTRNRVFIMDGQLRLIPLPSNPSQLDEIPYKMDIETAITVLSTNKQINTTVSNETTKILNNKLKKFYDGEYLIEQNHISLVYLPIGVSFLLKEYPQLISSITTTFYNRDVDDMKSITTMKWFSSVVSNNTNKNINNNNNNTITNNNNNNSQYNEFIFTKIRFTRCLYAMLKLQHFNSPRNFPISLPKPSHPTYEAKSLGIKVICGLEMLYQKSKKNHEIEKQNKLNSNNPEKYNFNDDLNWLQYLKKIKSSDYFQNEKEGSKLYREKLILLKTNYLNKQHQQGQQEERNESNVDDNDSKIYLLIDKILNSLLSSKESEIVKHVETSDNELIESDEQWLNEVPDKFEDLINEFEKDGFGFADNGGSGKNKNVNKSNSNGSASNNSEEDTINNFSKSFKSMLSQLSSIDGVNIKNKKNGSQGNEGVSFDSKKFMGLLKGLASMGEDEDNQDEDFDESDDMYQDIDDYDDSDDYESDKGKSDSDTDDDDDEDYQSSSEEDDQEEFKYVEFLKKSTMKTYMKQMDKELNSKIYTNSSFEVEPTINQILTPEEIKENNIDIDINNNNTNEDDTNKKVNLDLNLVKNLLESLSEQQGLAGPASNLLREMKENKQQKEKKKAKKSSKKK</sequence>
<evidence type="ECO:0000256" key="1">
    <source>
        <dbReference type="SAM" id="MobiDB-lite"/>
    </source>
</evidence>
<dbReference type="eggNOG" id="KOG2406">
    <property type="taxonomic scope" value="Eukaryota"/>
</dbReference>
<feature type="region of interest" description="Disordered" evidence="1">
    <location>
        <begin position="508"/>
        <end position="537"/>
    </location>
</feature>
<dbReference type="GeneID" id="10509399"/>
<organism evidence="2 3">
    <name type="scientific">Dictyostelium purpureum</name>
    <name type="common">Slime mold</name>
    <dbReference type="NCBI Taxonomy" id="5786"/>
    <lineage>
        <taxon>Eukaryota</taxon>
        <taxon>Amoebozoa</taxon>
        <taxon>Evosea</taxon>
        <taxon>Eumycetozoa</taxon>
        <taxon>Dictyostelia</taxon>
        <taxon>Dictyosteliales</taxon>
        <taxon>Dictyosteliaceae</taxon>
        <taxon>Dictyostelium</taxon>
    </lineage>
</organism>
<name>F0Z7R3_DICPU</name>
<dbReference type="OMA" id="CRYTGDP"/>
<feature type="region of interest" description="Disordered" evidence="1">
    <location>
        <begin position="737"/>
        <end position="770"/>
    </location>
</feature>
<dbReference type="OrthoDB" id="27237at2759"/>
<feature type="compositionally biased region" description="Basic residues" evidence="1">
    <location>
        <begin position="758"/>
        <end position="770"/>
    </location>
</feature>
<dbReference type="Pfam" id="PF07093">
    <property type="entry name" value="SGT1"/>
    <property type="match status" value="1"/>
</dbReference>
<accession>F0Z7R3</accession>
<dbReference type="KEGG" id="dpp:DICPUDRAFT_25982"/>
<reference evidence="3" key="1">
    <citation type="journal article" date="2011" name="Genome Biol.">
        <title>Comparative genomics of the social amoebae Dictyostelium discoideum and Dictyostelium purpureum.</title>
        <authorList>
            <consortium name="US DOE Joint Genome Institute (JGI-PGF)"/>
            <person name="Sucgang R."/>
            <person name="Kuo A."/>
            <person name="Tian X."/>
            <person name="Salerno W."/>
            <person name="Parikh A."/>
            <person name="Feasley C.L."/>
            <person name="Dalin E."/>
            <person name="Tu H."/>
            <person name="Huang E."/>
            <person name="Barry K."/>
            <person name="Lindquist E."/>
            <person name="Shapiro H."/>
            <person name="Bruce D."/>
            <person name="Schmutz J."/>
            <person name="Salamov A."/>
            <person name="Fey P."/>
            <person name="Gaudet P."/>
            <person name="Anjard C."/>
            <person name="Babu M.M."/>
            <person name="Basu S."/>
            <person name="Bushmanova Y."/>
            <person name="van der Wel H."/>
            <person name="Katoh-Kurasawa M."/>
            <person name="Dinh C."/>
            <person name="Coutinho P.M."/>
            <person name="Saito T."/>
            <person name="Elias M."/>
            <person name="Schaap P."/>
            <person name="Kay R.R."/>
            <person name="Henrissat B."/>
            <person name="Eichinger L."/>
            <person name="Rivero F."/>
            <person name="Putnam N.H."/>
            <person name="West C.M."/>
            <person name="Loomis W.F."/>
            <person name="Chisholm R.L."/>
            <person name="Shaulsky G."/>
            <person name="Strassmann J.E."/>
            <person name="Queller D.C."/>
            <person name="Kuspa A."/>
            <person name="Grigoriev I.V."/>
        </authorList>
    </citation>
    <scope>NUCLEOTIDE SEQUENCE [LARGE SCALE GENOMIC DNA]</scope>
    <source>
        <strain evidence="3">QSDP1</strain>
    </source>
</reference>
<gene>
    <name evidence="2" type="ORF">DICPUDRAFT_25982</name>
</gene>
<feature type="compositionally biased region" description="Acidic residues" evidence="1">
    <location>
        <begin position="629"/>
        <end position="648"/>
    </location>
</feature>
<dbReference type="EMBL" id="GL870948">
    <property type="protein sequence ID" value="EGC39952.1"/>
    <property type="molecule type" value="Genomic_DNA"/>
</dbReference>
<proteinExistence type="predicted"/>
<protein>
    <submittedName>
        <fullName evidence="2">Uncharacterized protein</fullName>
    </submittedName>
</protein>
<dbReference type="VEuPathDB" id="AmoebaDB:DICPUDRAFT_25982"/>
<dbReference type="InParanoid" id="F0Z7R3"/>
<dbReference type="STRING" id="5786.F0Z7R3"/>
<evidence type="ECO:0000313" key="3">
    <source>
        <dbReference type="Proteomes" id="UP000001064"/>
    </source>
</evidence>